<protein>
    <submittedName>
        <fullName evidence="1">Uncharacterized protein</fullName>
    </submittedName>
</protein>
<gene>
    <name evidence="1" type="ORF">H7U08_30815</name>
</gene>
<sequence>MLITGKKRIRKIGKYLAHLEEGNIAYIGLSLTEEVVSRLKEIGFESGIVGETLIPSPKLGNISKFNANGREVPQRDLPKETLYRQHLHSWTDWHGTDYSRIVDIPYKRFPRKLIPGPWVSLTIIKHNDKQFVVAGDSIIKGQTPDKDIIHRINLMLEIFKCAAILQENLEQYEVPKVKKLDWDILPSGKMPWEQFQKSLMPLLERASNNKKVIITERLETVSKYNPDFHAIGKNGYRGYIIFGFIELNLYVFETAEYGNATYVFEGNWKEISQMTKTDIVAGNLHKHRFIHKEGWKKQVKSLFPSNDDKKIS</sequence>
<organism evidence="1 2">
    <name type="scientific">Bacillus cereus</name>
    <dbReference type="NCBI Taxonomy" id="1396"/>
    <lineage>
        <taxon>Bacteria</taxon>
        <taxon>Bacillati</taxon>
        <taxon>Bacillota</taxon>
        <taxon>Bacilli</taxon>
        <taxon>Bacillales</taxon>
        <taxon>Bacillaceae</taxon>
        <taxon>Bacillus</taxon>
        <taxon>Bacillus cereus group</taxon>
    </lineage>
</organism>
<dbReference type="EMBL" id="JACLPZ010000065">
    <property type="protein sequence ID" value="MBY0040878.1"/>
    <property type="molecule type" value="Genomic_DNA"/>
</dbReference>
<accession>A0AAW4R2T3</accession>
<evidence type="ECO:0000313" key="2">
    <source>
        <dbReference type="Proteomes" id="UP001197806"/>
    </source>
</evidence>
<comment type="caution">
    <text evidence="1">The sequence shown here is derived from an EMBL/GenBank/DDBJ whole genome shotgun (WGS) entry which is preliminary data.</text>
</comment>
<dbReference type="Proteomes" id="UP001197806">
    <property type="component" value="Unassembled WGS sequence"/>
</dbReference>
<reference evidence="1" key="1">
    <citation type="submission" date="2020-08" db="EMBL/GenBank/DDBJ databases">
        <title>Fungal Genomes of the International Space Station.</title>
        <authorList>
            <person name="Seuylemezian A."/>
            <person name="Singh N.K."/>
            <person name="Wood J."/>
            <person name="Venkateswaran K."/>
        </authorList>
    </citation>
    <scope>NUCLEOTIDE SEQUENCE</scope>
    <source>
        <strain evidence="1">I2-B2</strain>
    </source>
</reference>
<evidence type="ECO:0000313" key="1">
    <source>
        <dbReference type="EMBL" id="MBY0040878.1"/>
    </source>
</evidence>
<dbReference type="RefSeq" id="WP_221826733.1">
    <property type="nucleotide sequence ID" value="NZ_JACLPZ010000065.1"/>
</dbReference>
<dbReference type="AlphaFoldDB" id="A0AAW4R2T3"/>
<name>A0AAW4R2T3_BACCE</name>
<proteinExistence type="predicted"/>